<keyword evidence="4" id="KW-1185">Reference proteome</keyword>
<feature type="compositionally biased region" description="Basic residues" evidence="1">
    <location>
        <begin position="443"/>
        <end position="456"/>
    </location>
</feature>
<evidence type="ECO:0000256" key="1">
    <source>
        <dbReference type="SAM" id="MobiDB-lite"/>
    </source>
</evidence>
<dbReference type="VEuPathDB" id="FungiDB:ASPWEDRAFT_25326"/>
<feature type="signal peptide" evidence="2">
    <location>
        <begin position="1"/>
        <end position="28"/>
    </location>
</feature>
<feature type="chain" id="PRO_5013335907" description="Fungal N-terminal domain-containing protein" evidence="2">
    <location>
        <begin position="29"/>
        <end position="484"/>
    </location>
</feature>
<feature type="region of interest" description="Disordered" evidence="1">
    <location>
        <begin position="314"/>
        <end position="456"/>
    </location>
</feature>
<name>A0A1L9RX45_ASPWE</name>
<dbReference type="STRING" id="1073089.A0A1L9RX45"/>
<evidence type="ECO:0000313" key="3">
    <source>
        <dbReference type="EMBL" id="OJJ39499.1"/>
    </source>
</evidence>
<dbReference type="OrthoDB" id="5431013at2759"/>
<gene>
    <name evidence="3" type="ORF">ASPWEDRAFT_25326</name>
</gene>
<dbReference type="Proteomes" id="UP000184383">
    <property type="component" value="Unassembled WGS sequence"/>
</dbReference>
<dbReference type="AlphaFoldDB" id="A0A1L9RX45"/>
<dbReference type="EMBL" id="KV878210">
    <property type="protein sequence ID" value="OJJ39499.1"/>
    <property type="molecule type" value="Genomic_DNA"/>
</dbReference>
<feature type="compositionally biased region" description="Basic and acidic residues" evidence="1">
    <location>
        <begin position="314"/>
        <end position="337"/>
    </location>
</feature>
<keyword evidence="2" id="KW-0732">Signal</keyword>
<evidence type="ECO:0000256" key="2">
    <source>
        <dbReference type="SAM" id="SignalP"/>
    </source>
</evidence>
<feature type="compositionally biased region" description="Polar residues" evidence="1">
    <location>
        <begin position="379"/>
        <end position="388"/>
    </location>
</feature>
<evidence type="ECO:0000313" key="4">
    <source>
        <dbReference type="Proteomes" id="UP000184383"/>
    </source>
</evidence>
<dbReference type="GeneID" id="63748565"/>
<dbReference type="RefSeq" id="XP_040693175.1">
    <property type="nucleotide sequence ID" value="XM_040832717.1"/>
</dbReference>
<proteinExistence type="predicted"/>
<protein>
    <recommendedName>
        <fullName evidence="5">Fungal N-terminal domain-containing protein</fullName>
    </recommendedName>
</protein>
<sequence length="484" mass="54117">MGQSGAGKILRTAGAGVRLSLLLNAAACQISQSGIEIHCIARGISLFSLVLKQMGQTIRLADLDHSCIAVAKARKIADQGQGVFDEIEHMLDMLKSTDSHESLRTIPLSHRVKWSFRKHHITYLLAHLEYLKLSLIVLQKIVHIEMLIKTMSSFDLEKDETIAQEKAETQNMIIVRYWSGNRLSRLWEFAEQEAFEAANDQTNQLITSHYSTLRTSPSDSHGAKLTKYPDFSLNDTNMDLSAMEISSKDMVQLSEKTVEVLLSTLFPTSGHSTSRSVQNQGYPLESTTIDWRKPRSQEARQHAAQLWERHSKYQAHVESDPEESTYSRRDSHNKDGNSESGTCNEIHRSQRESAGGSRNPVYIGSSRNTEGRQMDNHATPLQSTSLPTPSHFPPAPHHPWRGYTAHSRHDRDKSYAKPTKRATPRAAVHFVEPDHSPPSSTPHRPRGGTKDHHHRSFARSATKGLLGVGAIAGFMEALEAFSVI</sequence>
<organism evidence="3 4">
    <name type="scientific">Aspergillus wentii DTO 134E9</name>
    <dbReference type="NCBI Taxonomy" id="1073089"/>
    <lineage>
        <taxon>Eukaryota</taxon>
        <taxon>Fungi</taxon>
        <taxon>Dikarya</taxon>
        <taxon>Ascomycota</taxon>
        <taxon>Pezizomycotina</taxon>
        <taxon>Eurotiomycetes</taxon>
        <taxon>Eurotiomycetidae</taxon>
        <taxon>Eurotiales</taxon>
        <taxon>Aspergillaceae</taxon>
        <taxon>Aspergillus</taxon>
        <taxon>Aspergillus subgen. Cremei</taxon>
    </lineage>
</organism>
<reference evidence="4" key="1">
    <citation type="journal article" date="2017" name="Genome Biol.">
        <title>Comparative genomics reveals high biological diversity and specific adaptations in the industrially and medically important fungal genus Aspergillus.</title>
        <authorList>
            <person name="de Vries R.P."/>
            <person name="Riley R."/>
            <person name="Wiebenga A."/>
            <person name="Aguilar-Osorio G."/>
            <person name="Amillis S."/>
            <person name="Uchima C.A."/>
            <person name="Anderluh G."/>
            <person name="Asadollahi M."/>
            <person name="Askin M."/>
            <person name="Barry K."/>
            <person name="Battaglia E."/>
            <person name="Bayram O."/>
            <person name="Benocci T."/>
            <person name="Braus-Stromeyer S.A."/>
            <person name="Caldana C."/>
            <person name="Canovas D."/>
            <person name="Cerqueira G.C."/>
            <person name="Chen F."/>
            <person name="Chen W."/>
            <person name="Choi C."/>
            <person name="Clum A."/>
            <person name="Dos Santos R.A."/>
            <person name="Damasio A.R."/>
            <person name="Diallinas G."/>
            <person name="Emri T."/>
            <person name="Fekete E."/>
            <person name="Flipphi M."/>
            <person name="Freyberg S."/>
            <person name="Gallo A."/>
            <person name="Gournas C."/>
            <person name="Habgood R."/>
            <person name="Hainaut M."/>
            <person name="Harispe M.L."/>
            <person name="Henrissat B."/>
            <person name="Hilden K.S."/>
            <person name="Hope R."/>
            <person name="Hossain A."/>
            <person name="Karabika E."/>
            <person name="Karaffa L."/>
            <person name="Karanyi Z."/>
            <person name="Krasevec N."/>
            <person name="Kuo A."/>
            <person name="Kusch H."/>
            <person name="LaButti K."/>
            <person name="Lagendijk E.L."/>
            <person name="Lapidus A."/>
            <person name="Levasseur A."/>
            <person name="Lindquist E."/>
            <person name="Lipzen A."/>
            <person name="Logrieco A.F."/>
            <person name="MacCabe A."/>
            <person name="Maekelae M.R."/>
            <person name="Malavazi I."/>
            <person name="Melin P."/>
            <person name="Meyer V."/>
            <person name="Mielnichuk N."/>
            <person name="Miskei M."/>
            <person name="Molnar A.P."/>
            <person name="Mule G."/>
            <person name="Ngan C.Y."/>
            <person name="Orejas M."/>
            <person name="Orosz E."/>
            <person name="Ouedraogo J.P."/>
            <person name="Overkamp K.M."/>
            <person name="Park H.-S."/>
            <person name="Perrone G."/>
            <person name="Piumi F."/>
            <person name="Punt P.J."/>
            <person name="Ram A.F."/>
            <person name="Ramon A."/>
            <person name="Rauscher S."/>
            <person name="Record E."/>
            <person name="Riano-Pachon D.M."/>
            <person name="Robert V."/>
            <person name="Roehrig J."/>
            <person name="Ruller R."/>
            <person name="Salamov A."/>
            <person name="Salih N.S."/>
            <person name="Samson R.A."/>
            <person name="Sandor E."/>
            <person name="Sanguinetti M."/>
            <person name="Schuetze T."/>
            <person name="Sepcic K."/>
            <person name="Shelest E."/>
            <person name="Sherlock G."/>
            <person name="Sophianopoulou V."/>
            <person name="Squina F.M."/>
            <person name="Sun H."/>
            <person name="Susca A."/>
            <person name="Todd R.B."/>
            <person name="Tsang A."/>
            <person name="Unkles S.E."/>
            <person name="van de Wiele N."/>
            <person name="van Rossen-Uffink D."/>
            <person name="Oliveira J.V."/>
            <person name="Vesth T.C."/>
            <person name="Visser J."/>
            <person name="Yu J.-H."/>
            <person name="Zhou M."/>
            <person name="Andersen M.R."/>
            <person name="Archer D.B."/>
            <person name="Baker S.E."/>
            <person name="Benoit I."/>
            <person name="Brakhage A.A."/>
            <person name="Braus G.H."/>
            <person name="Fischer R."/>
            <person name="Frisvad J.C."/>
            <person name="Goldman G.H."/>
            <person name="Houbraken J."/>
            <person name="Oakley B."/>
            <person name="Pocsi I."/>
            <person name="Scazzocchio C."/>
            <person name="Seiboth B."/>
            <person name="vanKuyk P.A."/>
            <person name="Wortman J."/>
            <person name="Dyer P.S."/>
            <person name="Grigoriev I.V."/>
        </authorList>
    </citation>
    <scope>NUCLEOTIDE SEQUENCE [LARGE SCALE GENOMIC DNA]</scope>
    <source>
        <strain evidence="4">DTO 134E9</strain>
    </source>
</reference>
<evidence type="ECO:0008006" key="5">
    <source>
        <dbReference type="Google" id="ProtNLM"/>
    </source>
</evidence>
<accession>A0A1L9RX45</accession>